<gene>
    <name evidence="1" type="ORF">DPEC_G00150350</name>
</gene>
<organism evidence="1 2">
    <name type="scientific">Dallia pectoralis</name>
    <name type="common">Alaska blackfish</name>
    <dbReference type="NCBI Taxonomy" id="75939"/>
    <lineage>
        <taxon>Eukaryota</taxon>
        <taxon>Metazoa</taxon>
        <taxon>Chordata</taxon>
        <taxon>Craniata</taxon>
        <taxon>Vertebrata</taxon>
        <taxon>Euteleostomi</taxon>
        <taxon>Actinopterygii</taxon>
        <taxon>Neopterygii</taxon>
        <taxon>Teleostei</taxon>
        <taxon>Protacanthopterygii</taxon>
        <taxon>Esociformes</taxon>
        <taxon>Umbridae</taxon>
        <taxon>Dallia</taxon>
    </lineage>
</organism>
<comment type="caution">
    <text evidence="1">The sequence shown here is derived from an EMBL/GenBank/DDBJ whole genome shotgun (WGS) entry which is preliminary data.</text>
</comment>
<evidence type="ECO:0000313" key="1">
    <source>
        <dbReference type="EMBL" id="KAJ8003632.1"/>
    </source>
</evidence>
<name>A0ACC2GJ43_DALPE</name>
<proteinExistence type="predicted"/>
<evidence type="ECO:0000313" key="2">
    <source>
        <dbReference type="Proteomes" id="UP001157502"/>
    </source>
</evidence>
<reference evidence="1" key="1">
    <citation type="submission" date="2021-05" db="EMBL/GenBank/DDBJ databases">
        <authorList>
            <person name="Pan Q."/>
            <person name="Jouanno E."/>
            <person name="Zahm M."/>
            <person name="Klopp C."/>
            <person name="Cabau C."/>
            <person name="Louis A."/>
            <person name="Berthelot C."/>
            <person name="Parey E."/>
            <person name="Roest Crollius H."/>
            <person name="Montfort J."/>
            <person name="Robinson-Rechavi M."/>
            <person name="Bouchez O."/>
            <person name="Lampietro C."/>
            <person name="Lopez Roques C."/>
            <person name="Donnadieu C."/>
            <person name="Postlethwait J."/>
            <person name="Bobe J."/>
            <person name="Dillon D."/>
            <person name="Chandos A."/>
            <person name="von Hippel F."/>
            <person name="Guiguen Y."/>
        </authorList>
    </citation>
    <scope>NUCLEOTIDE SEQUENCE</scope>
    <source>
        <strain evidence="1">YG-Jan2019</strain>
    </source>
</reference>
<sequence>MSGSTALYAAKKRKKPVQKIPKPSLPDGTKSNPSKRHRDRLNGELDKLTSLLPFSEDVCARLDKLSVLRLSVGYLKVKSFFNATMKKSSPGWGVERAVGFGGNGRNALTKTKTSVDGVTFSEGDLLLQALNGFVMVVTAEGYVFYSSSTVQEYLGFHQSDVVHQSVFELIHTDDRALFRRQLHFALNPNQLDAESETTDGLQPTNSSDITNNIVTYDPQHIPPENSSFLERSFVCRFRCLLDNSSGFLALNFHGRLKYLHGQNKMSDDGTMGHPQLALFVVASPLQTPSILEIRTKTLLFQTKHKLDFTPMGVDARGKVVLGYSEIELCMRGSGYQFIHAADMMYCADNHVRMIKTGESGLTVFRLLTKNSVWVWVQANARLVYKGGRPDFIVARQRPLSNEEGEEQLRLRRLQLPFNFATGEAVLYEVGPCVDVADVPSQSRAPKIRKMVEEMALDPSSLLGSMLKQDQTMYTQPSPVEPSNPLELCSWEDEAFRDSHALSNVPVDAWQSQHPSMPKPGAGVKEEAAVQDMVQTLQQIIGDNQICSSLDVDPTELKDWENTLLKMNSSSCEMSEDLDDIFNQDILSYVEEQLLKENGGFKMDSLLGCTSVDNALLDGQECLANMNLGNNMSGGDWAVDPGQSQFLRPGGMQGLSLAEEGGNMLGMMKLTHTGPQTGQNGPVLQKPSNNTFAQPLVNHPSQQSNANPVTFNTALGNSCAQLRQNQVQSRQGLQTLAGPGNGLVSCSITQQGYQNQGQLSRLGMTDQLMRFQDPSSIIQSNIFALPDQETLWMPSAMANSNMVTDELLETFAQTISNQQQDNVIRDPNPLSCLQGHVSLHTQNSLNQNSRNPSRQQNQQLPTTLLQQNGPRQNVMGSCYNVQVSDFQRAPQLPISGLPAQHSQGQNTSGAQTLTVGLYKHQKAPGMGMSYPPLGHREELIAQALMPSNSCMFSNTKAHLAPVNGVHFTPNPALGSLVPHSNGPLQDQSSSQASCYFQRGSGGPIAGTTTIQQDNTTTSPLSRHMDPVSNSGGLVPDSRLVQQQYLNCNGQQTQTQIPNPPLGEDESYPLQHLPNGTAYFSGNNQTNCYDF</sequence>
<keyword evidence="2" id="KW-1185">Reference proteome</keyword>
<dbReference type="Proteomes" id="UP001157502">
    <property type="component" value="Chromosome 12"/>
</dbReference>
<accession>A0ACC2GJ43</accession>
<protein>
    <submittedName>
        <fullName evidence="1">Uncharacterized protein</fullName>
    </submittedName>
</protein>
<dbReference type="EMBL" id="CM055739">
    <property type="protein sequence ID" value="KAJ8003632.1"/>
    <property type="molecule type" value="Genomic_DNA"/>
</dbReference>